<feature type="compositionally biased region" description="Basic and acidic residues" evidence="2">
    <location>
        <begin position="94"/>
        <end position="118"/>
    </location>
</feature>
<evidence type="ECO:0000313" key="6">
    <source>
        <dbReference type="Proteomes" id="UP000274922"/>
    </source>
</evidence>
<dbReference type="PROSITE" id="PS50103">
    <property type="entry name" value="ZF_C3H1"/>
    <property type="match status" value="1"/>
</dbReference>
<feature type="compositionally biased region" description="Polar residues" evidence="2">
    <location>
        <begin position="313"/>
        <end position="326"/>
    </location>
</feature>
<sequence length="524" mass="54963">MSATPARWAAFIATVSAISIGLIAYSLMGRDSRSSTSSDASKRGLATQPDTKNVEDSSASSAGLSKPADQCTRTRSESEHEESHSVTPGLSQSRDVRDTLDETDQETHSSDKHDDKSPASDNNSPEASTNVVSIPVIGATVDLAKDDDDKIHVGLSNEGVKFMEPVAVAAYADSPISHAEGGCEPPVYRTDTTSSAEELSHVVEPLTAVSAEADETHTPCITDGANADESVGQQPDHDSAATLSPSRQAENGGDLPGDAAAGRKRPEEGADMLATHLSVDQGSDAGIHPSTNLHACAMAEQGSAEHQARRASVSASDTSPRGSSFNLEAAEFVPSQRSSVTTNTGSEFNMNAPEFVPGQNVEEARPSDAAALDIDTNSVKRDPVDQPETNISTATISGQSDNPRNSSGALEMQAISVPQHEIVHSSLDDVNVDSPVVERQSPSQKISNRAPPGSDPSLCTFFPQCKFGDRCKYQHPPGIINVVPKSGSHGRTRRHGCQNRKAKSSSSLASRPQAVISSPALNAS</sequence>
<keyword evidence="3" id="KW-0812">Transmembrane</keyword>
<name>A0A4V1IU86_9FUNG</name>
<keyword evidence="6" id="KW-1185">Reference proteome</keyword>
<feature type="region of interest" description="Disordered" evidence="2">
    <location>
        <begin position="31"/>
        <end position="131"/>
    </location>
</feature>
<feature type="region of interest" description="Disordered" evidence="2">
    <location>
        <begin position="218"/>
        <end position="265"/>
    </location>
</feature>
<evidence type="ECO:0000256" key="3">
    <source>
        <dbReference type="SAM" id="Phobius"/>
    </source>
</evidence>
<evidence type="ECO:0000256" key="1">
    <source>
        <dbReference type="PROSITE-ProRule" id="PRU00723"/>
    </source>
</evidence>
<feature type="region of interest" description="Disordered" evidence="2">
    <location>
        <begin position="428"/>
        <end position="455"/>
    </location>
</feature>
<dbReference type="InterPro" id="IPR000571">
    <property type="entry name" value="Znf_CCCH"/>
</dbReference>
<gene>
    <name evidence="5" type="ORF">CXG81DRAFT_20263</name>
</gene>
<keyword evidence="3" id="KW-1133">Transmembrane helix</keyword>
<feature type="compositionally biased region" description="Basic and acidic residues" evidence="2">
    <location>
        <begin position="72"/>
        <end position="84"/>
    </location>
</feature>
<evidence type="ECO:0000256" key="2">
    <source>
        <dbReference type="SAM" id="MobiDB-lite"/>
    </source>
</evidence>
<keyword evidence="1" id="KW-0479">Metal-binding</keyword>
<protein>
    <recommendedName>
        <fullName evidence="4">C3H1-type domain-containing protein</fullName>
    </recommendedName>
</protein>
<proteinExistence type="predicted"/>
<feature type="compositionally biased region" description="Polar residues" evidence="2">
    <location>
        <begin position="119"/>
        <end position="131"/>
    </location>
</feature>
<keyword evidence="1" id="KW-0862">Zinc</keyword>
<accession>A0A4V1IU86</accession>
<feature type="compositionally biased region" description="Polar residues" evidence="2">
    <location>
        <begin position="48"/>
        <end position="63"/>
    </location>
</feature>
<feature type="transmembrane region" description="Helical" evidence="3">
    <location>
        <begin position="6"/>
        <end position="28"/>
    </location>
</feature>
<feature type="region of interest" description="Disordered" evidence="2">
    <location>
        <begin position="371"/>
        <end position="407"/>
    </location>
</feature>
<dbReference type="Proteomes" id="UP000274922">
    <property type="component" value="Unassembled WGS sequence"/>
</dbReference>
<evidence type="ECO:0000259" key="4">
    <source>
        <dbReference type="PROSITE" id="PS50103"/>
    </source>
</evidence>
<feature type="zinc finger region" description="C3H1-type" evidence="1">
    <location>
        <begin position="453"/>
        <end position="478"/>
    </location>
</feature>
<feature type="compositionally biased region" description="Polar residues" evidence="2">
    <location>
        <begin position="515"/>
        <end position="524"/>
    </location>
</feature>
<feature type="domain" description="C3H1-type" evidence="4">
    <location>
        <begin position="453"/>
        <end position="478"/>
    </location>
</feature>
<keyword evidence="1" id="KW-0863">Zinc-finger</keyword>
<feature type="compositionally biased region" description="Basic residues" evidence="2">
    <location>
        <begin position="488"/>
        <end position="503"/>
    </location>
</feature>
<feature type="region of interest" description="Disordered" evidence="2">
    <location>
        <begin position="300"/>
        <end position="327"/>
    </location>
</feature>
<dbReference type="EMBL" id="ML014265">
    <property type="protein sequence ID" value="RKO99688.1"/>
    <property type="molecule type" value="Genomic_DNA"/>
</dbReference>
<keyword evidence="3" id="KW-0472">Membrane</keyword>
<feature type="region of interest" description="Disordered" evidence="2">
    <location>
        <begin position="482"/>
        <end position="524"/>
    </location>
</feature>
<dbReference type="GO" id="GO:0008270">
    <property type="term" value="F:zinc ion binding"/>
    <property type="evidence" value="ECO:0007669"/>
    <property type="project" value="UniProtKB-KW"/>
</dbReference>
<evidence type="ECO:0000313" key="5">
    <source>
        <dbReference type="EMBL" id="RKO99688.1"/>
    </source>
</evidence>
<dbReference type="AlphaFoldDB" id="A0A4V1IU86"/>
<reference evidence="6" key="1">
    <citation type="journal article" date="2018" name="Nat. Microbiol.">
        <title>Leveraging single-cell genomics to expand the fungal tree of life.</title>
        <authorList>
            <person name="Ahrendt S.R."/>
            <person name="Quandt C.A."/>
            <person name="Ciobanu D."/>
            <person name="Clum A."/>
            <person name="Salamov A."/>
            <person name="Andreopoulos B."/>
            <person name="Cheng J.F."/>
            <person name="Woyke T."/>
            <person name="Pelin A."/>
            <person name="Henrissat B."/>
            <person name="Reynolds N.K."/>
            <person name="Benny G.L."/>
            <person name="Smith M.E."/>
            <person name="James T.Y."/>
            <person name="Grigoriev I.V."/>
        </authorList>
    </citation>
    <scope>NUCLEOTIDE SEQUENCE [LARGE SCALE GENOMIC DNA]</scope>
    <source>
        <strain evidence="6">ATCC 52028</strain>
    </source>
</reference>
<dbReference type="OrthoDB" id="20872at2759"/>
<feature type="compositionally biased region" description="Polar residues" evidence="2">
    <location>
        <begin position="387"/>
        <end position="407"/>
    </location>
</feature>
<organism evidence="5 6">
    <name type="scientific">Caulochytrium protostelioides</name>
    <dbReference type="NCBI Taxonomy" id="1555241"/>
    <lineage>
        <taxon>Eukaryota</taxon>
        <taxon>Fungi</taxon>
        <taxon>Fungi incertae sedis</taxon>
        <taxon>Chytridiomycota</taxon>
        <taxon>Chytridiomycota incertae sedis</taxon>
        <taxon>Chytridiomycetes</taxon>
        <taxon>Caulochytriales</taxon>
        <taxon>Caulochytriaceae</taxon>
        <taxon>Caulochytrium</taxon>
    </lineage>
</organism>